<dbReference type="PROSITE" id="PS00455">
    <property type="entry name" value="AMP_BINDING"/>
    <property type="match status" value="1"/>
</dbReference>
<dbReference type="SUPFAM" id="SSF56801">
    <property type="entry name" value="Acetyl-CoA synthetase-like"/>
    <property type="match status" value="1"/>
</dbReference>
<evidence type="ECO:0000313" key="5">
    <source>
        <dbReference type="EMBL" id="PSR32720.1"/>
    </source>
</evidence>
<accession>A0A2T2XE07</accession>
<dbReference type="Pfam" id="PF13193">
    <property type="entry name" value="AMP-binding_C"/>
    <property type="match status" value="1"/>
</dbReference>
<dbReference type="Gene3D" id="3.30.300.30">
    <property type="match status" value="1"/>
</dbReference>
<protein>
    <submittedName>
        <fullName evidence="5">4-chlorobenzoate--CoA ligase</fullName>
    </submittedName>
</protein>
<name>A0A2T2XE07_9FIRM</name>
<dbReference type="GO" id="GO:0016878">
    <property type="term" value="F:acid-thiol ligase activity"/>
    <property type="evidence" value="ECO:0007669"/>
    <property type="project" value="UniProtKB-ARBA"/>
</dbReference>
<comment type="caution">
    <text evidence="5">The sequence shown here is derived from an EMBL/GenBank/DDBJ whole genome shotgun (WGS) entry which is preliminary data.</text>
</comment>
<organism evidence="5 6">
    <name type="scientific">Sulfobacillus benefaciens</name>
    <dbReference type="NCBI Taxonomy" id="453960"/>
    <lineage>
        <taxon>Bacteria</taxon>
        <taxon>Bacillati</taxon>
        <taxon>Bacillota</taxon>
        <taxon>Clostridia</taxon>
        <taxon>Eubacteriales</taxon>
        <taxon>Clostridiales Family XVII. Incertae Sedis</taxon>
        <taxon>Sulfobacillus</taxon>
    </lineage>
</organism>
<evidence type="ECO:0000256" key="2">
    <source>
        <dbReference type="ARBA" id="ARBA00022598"/>
    </source>
</evidence>
<feature type="domain" description="AMP-binding enzyme C-terminal" evidence="4">
    <location>
        <begin position="422"/>
        <end position="498"/>
    </location>
</feature>
<dbReference type="InterPro" id="IPR020845">
    <property type="entry name" value="AMP-binding_CS"/>
</dbReference>
<reference evidence="5 6" key="1">
    <citation type="journal article" date="2014" name="BMC Genomics">
        <title>Comparison of environmental and isolate Sulfobacillus genomes reveals diverse carbon, sulfur, nitrogen, and hydrogen metabolisms.</title>
        <authorList>
            <person name="Justice N.B."/>
            <person name="Norman A."/>
            <person name="Brown C.T."/>
            <person name="Singh A."/>
            <person name="Thomas B.C."/>
            <person name="Banfield J.F."/>
        </authorList>
    </citation>
    <scope>NUCLEOTIDE SEQUENCE [LARGE SCALE GENOMIC DNA]</scope>
    <source>
        <strain evidence="5">AMDSBA4</strain>
    </source>
</reference>
<proteinExistence type="inferred from homology"/>
<dbReference type="Pfam" id="PF00501">
    <property type="entry name" value="AMP-binding"/>
    <property type="match status" value="1"/>
</dbReference>
<keyword evidence="2 5" id="KW-0436">Ligase</keyword>
<dbReference type="AlphaFoldDB" id="A0A2T2XE07"/>
<evidence type="ECO:0000259" key="4">
    <source>
        <dbReference type="Pfam" id="PF13193"/>
    </source>
</evidence>
<dbReference type="InterPro" id="IPR025110">
    <property type="entry name" value="AMP-bd_C"/>
</dbReference>
<dbReference type="InterPro" id="IPR050237">
    <property type="entry name" value="ATP-dep_AMP-bd_enzyme"/>
</dbReference>
<comment type="similarity">
    <text evidence="1">Belongs to the ATP-dependent AMP-binding enzyme family.</text>
</comment>
<dbReference type="InterPro" id="IPR045851">
    <property type="entry name" value="AMP-bd_C_sf"/>
</dbReference>
<dbReference type="PANTHER" id="PTHR43767">
    <property type="entry name" value="LONG-CHAIN-FATTY-ACID--COA LIGASE"/>
    <property type="match status" value="1"/>
</dbReference>
<sequence length="512" mass="57073">MNLMECLRRSAARLPDVEAVVDDQVRWSYRDLVERVESVASHLRELGIKAGDHVLVVLKNRRENILIYWACHRIGAIYTPVNFRMSVDELTYCATDSQCRLVVAEAGLEDTVRTALKGLAEPVPVAWVAGVASDPEAFDQWLTPGLNPLPDVAVEESQTAIMLYTSGTTGKPKGVPRSHRNEISAAVAHIIQNRYQMGERSVGAMPFYHTMGMRSLVSSALLNGALALLPDYETERLARLIPEERITALYLVPTLFYDLVNWHGLSELDLRSLTKIGYAGAAMTSALTAQCFERLTPDVFVNHFGSSEVYTFTICDWLDRKPTCAGKAGFHSEVRVVAINETSGSPDDRVPAGAPGEVIVRLTSPEAFQGYWNRPEATAKAIRQGWYYTGDVGYWDDEGDLWVYGRVDDMLISGGENIHPLEVEDVLSLHPGVAEVAVVGRPDDRWGEVVTAFIVPRDPNLTQEALDQYCQDATSLARFKRPRQYIFVKEIPKSPVGKILRRVLRERPLDTK</sequence>
<dbReference type="InterPro" id="IPR042099">
    <property type="entry name" value="ANL_N_sf"/>
</dbReference>
<dbReference type="Proteomes" id="UP000242972">
    <property type="component" value="Unassembled WGS sequence"/>
</dbReference>
<dbReference type="FunFam" id="3.30.300.30:FF:000008">
    <property type="entry name" value="2,3-dihydroxybenzoate-AMP ligase"/>
    <property type="match status" value="1"/>
</dbReference>
<feature type="domain" description="AMP-dependent synthetase/ligase" evidence="3">
    <location>
        <begin position="7"/>
        <end position="372"/>
    </location>
</feature>
<evidence type="ECO:0000313" key="6">
    <source>
        <dbReference type="Proteomes" id="UP000242972"/>
    </source>
</evidence>
<evidence type="ECO:0000256" key="1">
    <source>
        <dbReference type="ARBA" id="ARBA00006432"/>
    </source>
</evidence>
<evidence type="ECO:0000259" key="3">
    <source>
        <dbReference type="Pfam" id="PF00501"/>
    </source>
</evidence>
<gene>
    <name evidence="5" type="ORF">C7B46_13260</name>
</gene>
<dbReference type="EMBL" id="PXYW01000033">
    <property type="protein sequence ID" value="PSR32720.1"/>
    <property type="molecule type" value="Genomic_DNA"/>
</dbReference>
<dbReference type="PANTHER" id="PTHR43767:SF1">
    <property type="entry name" value="NONRIBOSOMAL PEPTIDE SYNTHASE PES1 (EUROFUNG)-RELATED"/>
    <property type="match status" value="1"/>
</dbReference>
<dbReference type="Gene3D" id="3.40.50.12780">
    <property type="entry name" value="N-terminal domain of ligase-like"/>
    <property type="match status" value="1"/>
</dbReference>
<dbReference type="InterPro" id="IPR000873">
    <property type="entry name" value="AMP-dep_synth/lig_dom"/>
</dbReference>